<reference evidence="3 4" key="1">
    <citation type="submission" date="2019-06" db="EMBL/GenBank/DDBJ databases">
        <title>Sequencing the genomes of 1000 actinobacteria strains.</title>
        <authorList>
            <person name="Klenk H.-P."/>
        </authorList>
    </citation>
    <scope>NUCLEOTIDE SEQUENCE [LARGE SCALE GENOMIC DNA]</scope>
    <source>
        <strain evidence="3 4">DSM 45301</strain>
    </source>
</reference>
<dbReference type="PROSITE" id="PS51318">
    <property type="entry name" value="TAT"/>
    <property type="match status" value="1"/>
</dbReference>
<dbReference type="InterPro" id="IPR006311">
    <property type="entry name" value="TAT_signal"/>
</dbReference>
<gene>
    <name evidence="3" type="ORF">FB558_4254</name>
</gene>
<evidence type="ECO:0008006" key="5">
    <source>
        <dbReference type="Google" id="ProtNLM"/>
    </source>
</evidence>
<name>A0A543DQT7_9PSEU</name>
<keyword evidence="2" id="KW-0732">Signal</keyword>
<feature type="chain" id="PRO_5021708629" description="Spherulation-specific family 4 protein" evidence="2">
    <location>
        <begin position="30"/>
        <end position="317"/>
    </location>
</feature>
<dbReference type="AlphaFoldDB" id="A0A543DQT7"/>
<proteinExistence type="predicted"/>
<comment type="caution">
    <text evidence="3">The sequence shown here is derived from an EMBL/GenBank/DDBJ whole genome shotgun (WGS) entry which is preliminary data.</text>
</comment>
<dbReference type="EMBL" id="VFPA01000002">
    <property type="protein sequence ID" value="TQM11686.1"/>
    <property type="molecule type" value="Genomic_DNA"/>
</dbReference>
<evidence type="ECO:0000313" key="4">
    <source>
        <dbReference type="Proteomes" id="UP000315677"/>
    </source>
</evidence>
<dbReference type="PROSITE" id="PS51257">
    <property type="entry name" value="PROKAR_LIPOPROTEIN"/>
    <property type="match status" value="1"/>
</dbReference>
<feature type="region of interest" description="Disordered" evidence="1">
    <location>
        <begin position="54"/>
        <end position="80"/>
    </location>
</feature>
<dbReference type="RefSeq" id="WP_142056007.1">
    <property type="nucleotide sequence ID" value="NZ_VFPA01000002.1"/>
</dbReference>
<dbReference type="Proteomes" id="UP000315677">
    <property type="component" value="Unassembled WGS sequence"/>
</dbReference>
<keyword evidence="4" id="KW-1185">Reference proteome</keyword>
<accession>A0A543DQT7</accession>
<organism evidence="3 4">
    <name type="scientific">Pseudonocardia kunmingensis</name>
    <dbReference type="NCBI Taxonomy" id="630975"/>
    <lineage>
        <taxon>Bacteria</taxon>
        <taxon>Bacillati</taxon>
        <taxon>Actinomycetota</taxon>
        <taxon>Actinomycetes</taxon>
        <taxon>Pseudonocardiales</taxon>
        <taxon>Pseudonocardiaceae</taxon>
        <taxon>Pseudonocardia</taxon>
    </lineage>
</organism>
<protein>
    <recommendedName>
        <fullName evidence="5">Spherulation-specific family 4 protein</fullName>
    </recommendedName>
</protein>
<dbReference type="OrthoDB" id="6382233at2"/>
<evidence type="ECO:0000313" key="3">
    <source>
        <dbReference type="EMBL" id="TQM11686.1"/>
    </source>
</evidence>
<feature type="signal peptide" evidence="2">
    <location>
        <begin position="1"/>
        <end position="29"/>
    </location>
</feature>
<evidence type="ECO:0000256" key="1">
    <source>
        <dbReference type="SAM" id="MobiDB-lite"/>
    </source>
</evidence>
<sequence>MSSRRTSSRRRASRATALLAVLAATTLVAACGTQASGSGDGCAWYESGPLFDQSERCADGTQGAPADGQGGGDGGESTFDSEVGRIAMSADGNQHDEDDWASAPMALAILAHRNLQANLVHYDYNDHIWDSSEEHLENMTESVQEGGERFGFDMSRFFDDTDPEQLAAGTRNLVAEINASTEEDQLSIVLAGPIETVWMALDAADPEAREHVECITHGEDSFNQTHAAEEHGGHDYEDLIDLGCERVEIPDQNSGLGPIEMDFWDFLTESGDENWEWLHSRLELVGNGDVSDAGMVFYVITGEEDARREELKTYFGA</sequence>
<evidence type="ECO:0000256" key="2">
    <source>
        <dbReference type="SAM" id="SignalP"/>
    </source>
</evidence>